<dbReference type="Pfam" id="PF00501">
    <property type="entry name" value="AMP-binding"/>
    <property type="match status" value="1"/>
</dbReference>
<feature type="domain" description="Carrier" evidence="5">
    <location>
        <begin position="1018"/>
        <end position="1093"/>
    </location>
</feature>
<comment type="caution">
    <text evidence="6">The sequence shown here is derived from an EMBL/GenBank/DDBJ whole genome shotgun (WGS) entry which is preliminary data.</text>
</comment>
<dbReference type="InterPro" id="IPR025110">
    <property type="entry name" value="AMP-bd_C"/>
</dbReference>
<dbReference type="Pfam" id="PF13193">
    <property type="entry name" value="AMP-binding_C"/>
    <property type="match status" value="1"/>
</dbReference>
<dbReference type="InterPro" id="IPR006162">
    <property type="entry name" value="Ppantetheine_attach_site"/>
</dbReference>
<dbReference type="FunFam" id="3.40.50.980:FF:000001">
    <property type="entry name" value="Non-ribosomal peptide synthetase"/>
    <property type="match status" value="1"/>
</dbReference>
<comment type="cofactor">
    <cofactor evidence="1">
        <name>pantetheine 4'-phosphate</name>
        <dbReference type="ChEBI" id="CHEBI:47942"/>
    </cofactor>
</comment>
<keyword evidence="3" id="KW-0596">Phosphopantetheine</keyword>
<proteinExistence type="inferred from homology"/>
<organism evidence="6 7">
    <name type="scientific">Burkholderia cenocepacia</name>
    <dbReference type="NCBI Taxonomy" id="95486"/>
    <lineage>
        <taxon>Bacteria</taxon>
        <taxon>Pseudomonadati</taxon>
        <taxon>Pseudomonadota</taxon>
        <taxon>Betaproteobacteria</taxon>
        <taxon>Burkholderiales</taxon>
        <taxon>Burkholderiaceae</taxon>
        <taxon>Burkholderia</taxon>
        <taxon>Burkholderia cepacia complex</taxon>
    </lineage>
</organism>
<dbReference type="Gene3D" id="3.30.300.30">
    <property type="match status" value="1"/>
</dbReference>
<dbReference type="SUPFAM" id="SSF56801">
    <property type="entry name" value="Acetyl-CoA synthetase-like"/>
    <property type="match status" value="1"/>
</dbReference>
<dbReference type="InterPro" id="IPR045851">
    <property type="entry name" value="AMP-bd_C_sf"/>
</dbReference>
<dbReference type="PROSITE" id="PS50075">
    <property type="entry name" value="CARRIER"/>
    <property type="match status" value="1"/>
</dbReference>
<dbReference type="GO" id="GO:0005829">
    <property type="term" value="C:cytosol"/>
    <property type="evidence" value="ECO:0007669"/>
    <property type="project" value="TreeGrafter"/>
</dbReference>
<evidence type="ECO:0000256" key="3">
    <source>
        <dbReference type="ARBA" id="ARBA00022450"/>
    </source>
</evidence>
<dbReference type="InterPro" id="IPR000873">
    <property type="entry name" value="AMP-dep_synth/lig_dom"/>
</dbReference>
<dbReference type="GO" id="GO:0031177">
    <property type="term" value="F:phosphopantetheine binding"/>
    <property type="evidence" value="ECO:0007669"/>
    <property type="project" value="InterPro"/>
</dbReference>
<comment type="similarity">
    <text evidence="2">Belongs to the ATP-dependent AMP-binding enzyme family.</text>
</comment>
<evidence type="ECO:0000313" key="6">
    <source>
        <dbReference type="EMBL" id="RSC10348.1"/>
    </source>
</evidence>
<protein>
    <submittedName>
        <fullName evidence="6">Non-ribosomal peptide synthetase</fullName>
    </submittedName>
</protein>
<dbReference type="Pfam" id="PF00668">
    <property type="entry name" value="Condensation"/>
    <property type="match status" value="1"/>
</dbReference>
<dbReference type="GO" id="GO:0043041">
    <property type="term" value="P:amino acid activation for nonribosomal peptide biosynthetic process"/>
    <property type="evidence" value="ECO:0007669"/>
    <property type="project" value="TreeGrafter"/>
</dbReference>
<gene>
    <name evidence="6" type="ORF">EGT41_18005</name>
</gene>
<evidence type="ECO:0000256" key="4">
    <source>
        <dbReference type="ARBA" id="ARBA00022553"/>
    </source>
</evidence>
<dbReference type="SMART" id="SM00823">
    <property type="entry name" value="PKS_PP"/>
    <property type="match status" value="1"/>
</dbReference>
<dbReference type="FunFam" id="3.30.300.30:FF:000010">
    <property type="entry name" value="Enterobactin synthetase component F"/>
    <property type="match status" value="1"/>
</dbReference>
<dbReference type="InterPro" id="IPR009081">
    <property type="entry name" value="PP-bd_ACP"/>
</dbReference>
<dbReference type="InterPro" id="IPR020845">
    <property type="entry name" value="AMP-binding_CS"/>
</dbReference>
<evidence type="ECO:0000313" key="7">
    <source>
        <dbReference type="Proteomes" id="UP000272140"/>
    </source>
</evidence>
<dbReference type="GO" id="GO:0003824">
    <property type="term" value="F:catalytic activity"/>
    <property type="evidence" value="ECO:0007669"/>
    <property type="project" value="InterPro"/>
</dbReference>
<dbReference type="FunFam" id="3.40.50.12780:FF:000012">
    <property type="entry name" value="Non-ribosomal peptide synthetase"/>
    <property type="match status" value="1"/>
</dbReference>
<dbReference type="CDD" id="cd17643">
    <property type="entry name" value="A_NRPS_Cytc1-like"/>
    <property type="match status" value="1"/>
</dbReference>
<dbReference type="Gene3D" id="1.10.1200.10">
    <property type="entry name" value="ACP-like"/>
    <property type="match status" value="1"/>
</dbReference>
<dbReference type="InterPro" id="IPR001242">
    <property type="entry name" value="Condensation_dom"/>
</dbReference>
<dbReference type="InterPro" id="IPR020806">
    <property type="entry name" value="PKS_PP-bd"/>
</dbReference>
<evidence type="ECO:0000256" key="1">
    <source>
        <dbReference type="ARBA" id="ARBA00001957"/>
    </source>
</evidence>
<dbReference type="SUPFAM" id="SSF47336">
    <property type="entry name" value="ACP-like"/>
    <property type="match status" value="1"/>
</dbReference>
<evidence type="ECO:0000256" key="2">
    <source>
        <dbReference type="ARBA" id="ARBA00006432"/>
    </source>
</evidence>
<dbReference type="CDD" id="cd19531">
    <property type="entry name" value="LCL_NRPS-like"/>
    <property type="match status" value="1"/>
</dbReference>
<dbReference type="InterPro" id="IPR036736">
    <property type="entry name" value="ACP-like_sf"/>
</dbReference>
<dbReference type="PANTHER" id="PTHR45527:SF14">
    <property type="entry name" value="PLIPASTATIN SYNTHASE SUBUNIT B"/>
    <property type="match status" value="1"/>
</dbReference>
<dbReference type="InterPro" id="IPR010071">
    <property type="entry name" value="AA_adenyl_dom"/>
</dbReference>
<keyword evidence="4" id="KW-0597">Phosphoprotein</keyword>
<dbReference type="PROSITE" id="PS00455">
    <property type="entry name" value="AMP_BINDING"/>
    <property type="match status" value="1"/>
</dbReference>
<dbReference type="InterPro" id="IPR042099">
    <property type="entry name" value="ANL_N_sf"/>
</dbReference>
<dbReference type="InterPro" id="IPR023213">
    <property type="entry name" value="CAT-like_dom_sf"/>
</dbReference>
<dbReference type="EMBL" id="RKIO01000003">
    <property type="protein sequence ID" value="RSC10348.1"/>
    <property type="molecule type" value="Genomic_DNA"/>
</dbReference>
<dbReference type="Gene3D" id="3.30.559.30">
    <property type="entry name" value="Nonribosomal peptide synthetase, condensation domain"/>
    <property type="match status" value="1"/>
</dbReference>
<dbReference type="FunFam" id="1.10.1200.10:FF:000005">
    <property type="entry name" value="Nonribosomal peptide synthetase 1"/>
    <property type="match status" value="1"/>
</dbReference>
<dbReference type="SUPFAM" id="SSF52777">
    <property type="entry name" value="CoA-dependent acyltransferases"/>
    <property type="match status" value="2"/>
</dbReference>
<dbReference type="FunFam" id="3.40.50.980:FF:000002">
    <property type="entry name" value="Enterobactin synthetase component F"/>
    <property type="match status" value="1"/>
</dbReference>
<name>A0A427NSB4_9BURK</name>
<accession>A0A427NSB4</accession>
<dbReference type="Gene3D" id="3.40.50.12780">
    <property type="entry name" value="N-terminal domain of ligase-like"/>
    <property type="match status" value="1"/>
</dbReference>
<dbReference type="NCBIfam" id="TIGR01733">
    <property type="entry name" value="AA-adenyl-dom"/>
    <property type="match status" value="1"/>
</dbReference>
<reference evidence="7" key="1">
    <citation type="submission" date="2018-11" db="EMBL/GenBank/DDBJ databases">
        <title>FDA dAtabase for Regulatory Grade micrObial Sequences (FDA-ARGOS): Supporting development and validation of Infectious Disease Dx tests.</title>
        <authorList>
            <person name="Goldberg B."/>
            <person name="Campos J."/>
            <person name="Tallon L."/>
            <person name="Sadzewicz L."/>
            <person name="Zhao X."/>
            <person name="Vavikolanu K."/>
            <person name="Mehta A."/>
            <person name="Aluvathingal J."/>
            <person name="Nadendla S."/>
            <person name="Geyer C."/>
            <person name="Nandy P."/>
            <person name="Yan Y."/>
            <person name="Sichtig H."/>
        </authorList>
    </citation>
    <scope>NUCLEOTIDE SEQUENCE [LARGE SCALE GENOMIC DNA]</scope>
    <source>
        <strain evidence="7">FDAARGOS_544</strain>
    </source>
</reference>
<sequence length="1128" mass="125219">MAYRAISAPNYLTRALMHDHVRITVQSPLSVGQRSRWFYRQLNSSTPGRLNNAFAVNILGATPVASITSALRFLIDRHPMLRVEIAEGGGNVVQTVAKIDADPLEVIDSRDLDAESFQIKLLQACRHSFDRIGEPRLKATLFERSEGESTLLLVFDHLVVDGWSYWQLLKEFDALMVDADLLQPTSSVDAENPAYFRYVADQRRWLSSVVAEEQRNYWRDQLADAPALQFPYDRPRPELSSGDEARLTIALSSALTRQLRALAHQQSATLFITMLTAYQIFLHRHTGQDDVVVGIPMPGRTGVEWDGVVGDFVNPIALRTRFRREATVASVMRDVRSEALRGMARQQFPFSLLVEDLVPARDSKEHPIFQTMFAFQNAREGSELLTLLAKAQDAGPTQWAGMSVTPCAVPYSGRLSDVPLIVEAIEAGEQIHCCFKYDPDRLDATSIARMAARFETVLASMVASPSTRVGSLEILPQSEYQLLIDQFSGRKVDYPYDTLIHLPFEAHAAARPDAIAVIYENEVLSYGELNARANRLAHLLIELGIKQGNCVAICLERGPSMIVGLLGILKAGGAYVPLDPGQPVDRLTHMLADCAASALVTQISLRDLLPKVDIPAVHIDDHTQVDLLESMPAVNPDPQALGIKPTQLAYVIYTSGSTGRPKGVMIEHAGIPRIFGGAQARFQFGPSDVWTLFHSFGFDFSVWEMWGALLHGGRLIIVPTTCARDPSAFYDLLCQQRVTVLSQTPSAFRQLVAVQGESARTHSLRQIIFAGEALELHTVERWFARNNPSRTTIVNMYGATESTVHATYYAVPAESEVTALRGICGKPIAGYRIYVLDDERRPVPIGVTGEIHIGGRCVARGYMNLPDLSAERFTHDPFCGDPDSRLYKTGDLGRFTADGELEFLGRNDFQVKIRGFRIELGEIETKLAAHPDVQDVAVIAREDVSGEKRLAAYVTAKDDAELSVQQLREHLLHRLPEYMVPSAFVTMPALPLTKNGKLNRGALPAPDATAMTERIYAAPEGAVESELAMLWMELLHVDRVGRYDDFFELGGHSLLAVQLTARIRDRFEIDIPLRTLFDNTSLVALADLVVSLQLMRYSEVDIAMIENELRSLPDDDLRALVRKGHTHG</sequence>
<dbReference type="GO" id="GO:0044550">
    <property type="term" value="P:secondary metabolite biosynthetic process"/>
    <property type="evidence" value="ECO:0007669"/>
    <property type="project" value="UniProtKB-ARBA"/>
</dbReference>
<dbReference type="PROSITE" id="PS00012">
    <property type="entry name" value="PHOSPHOPANTETHEINE"/>
    <property type="match status" value="1"/>
</dbReference>
<evidence type="ECO:0000259" key="5">
    <source>
        <dbReference type="PROSITE" id="PS50075"/>
    </source>
</evidence>
<dbReference type="Proteomes" id="UP000272140">
    <property type="component" value="Unassembled WGS sequence"/>
</dbReference>
<dbReference type="Gene3D" id="3.30.559.10">
    <property type="entry name" value="Chloramphenicol acetyltransferase-like domain"/>
    <property type="match status" value="1"/>
</dbReference>
<dbReference type="Pfam" id="PF00550">
    <property type="entry name" value="PP-binding"/>
    <property type="match status" value="1"/>
</dbReference>
<dbReference type="PANTHER" id="PTHR45527">
    <property type="entry name" value="NONRIBOSOMAL PEPTIDE SYNTHETASE"/>
    <property type="match status" value="1"/>
</dbReference>
<dbReference type="AlphaFoldDB" id="A0A427NSB4"/>